<accession>A0A8X7VMM0</accession>
<dbReference type="Proteomes" id="UP000886595">
    <property type="component" value="Unassembled WGS sequence"/>
</dbReference>
<dbReference type="AlphaFoldDB" id="A0A8X7VMM0"/>
<keyword evidence="2" id="KW-1185">Reference proteome</keyword>
<evidence type="ECO:0000313" key="2">
    <source>
        <dbReference type="Proteomes" id="UP000886595"/>
    </source>
</evidence>
<reference evidence="1 2" key="1">
    <citation type="submission" date="2020-02" db="EMBL/GenBank/DDBJ databases">
        <authorList>
            <person name="Ma Q."/>
            <person name="Huang Y."/>
            <person name="Song X."/>
            <person name="Pei D."/>
        </authorList>
    </citation>
    <scope>NUCLEOTIDE SEQUENCE [LARGE SCALE GENOMIC DNA]</scope>
    <source>
        <strain evidence="1">Sxm20200214</strain>
        <tissue evidence="1">Leaf</tissue>
    </source>
</reference>
<organism evidence="1 2">
    <name type="scientific">Brassica carinata</name>
    <name type="common">Ethiopian mustard</name>
    <name type="synonym">Abyssinian cabbage</name>
    <dbReference type="NCBI Taxonomy" id="52824"/>
    <lineage>
        <taxon>Eukaryota</taxon>
        <taxon>Viridiplantae</taxon>
        <taxon>Streptophyta</taxon>
        <taxon>Embryophyta</taxon>
        <taxon>Tracheophyta</taxon>
        <taxon>Spermatophyta</taxon>
        <taxon>Magnoliopsida</taxon>
        <taxon>eudicotyledons</taxon>
        <taxon>Gunneridae</taxon>
        <taxon>Pentapetalae</taxon>
        <taxon>rosids</taxon>
        <taxon>malvids</taxon>
        <taxon>Brassicales</taxon>
        <taxon>Brassicaceae</taxon>
        <taxon>Brassiceae</taxon>
        <taxon>Brassica</taxon>
    </lineage>
</organism>
<sequence>MGTTLVCTLRFSKLRAPSTSEAVKRQIHSLCSVRNPDNALPISLREYRPDSLNLSSVIYALCDAAKRFDEAHRRCLISS</sequence>
<proteinExistence type="predicted"/>
<evidence type="ECO:0000313" key="1">
    <source>
        <dbReference type="EMBL" id="KAG2314116.1"/>
    </source>
</evidence>
<name>A0A8X7VMM0_BRACI</name>
<dbReference type="EMBL" id="JAAMPC010000004">
    <property type="protein sequence ID" value="KAG2314116.1"/>
    <property type="molecule type" value="Genomic_DNA"/>
</dbReference>
<comment type="caution">
    <text evidence="1">The sequence shown here is derived from an EMBL/GenBank/DDBJ whole genome shotgun (WGS) entry which is preliminary data.</text>
</comment>
<protein>
    <submittedName>
        <fullName evidence="1">Uncharacterized protein</fullName>
    </submittedName>
</protein>
<gene>
    <name evidence="1" type="ORF">Bca52824_017238</name>
</gene>